<proteinExistence type="predicted"/>
<dbReference type="InterPro" id="IPR014717">
    <property type="entry name" value="Transl_elong_EF1B/ribsomal_bS6"/>
</dbReference>
<feature type="transmembrane region" description="Helical" evidence="2">
    <location>
        <begin position="12"/>
        <end position="31"/>
    </location>
</feature>
<protein>
    <recommendedName>
        <fullName evidence="5">Type 4a pilus biogenesis protein PilO</fullName>
    </recommendedName>
</protein>
<gene>
    <name evidence="3" type="ORF">A2569_03250</name>
</gene>
<evidence type="ECO:0000256" key="2">
    <source>
        <dbReference type="SAM" id="Phobius"/>
    </source>
</evidence>
<dbReference type="Pfam" id="PF10741">
    <property type="entry name" value="T2SSM_b"/>
    <property type="match status" value="1"/>
</dbReference>
<feature type="coiled-coil region" evidence="1">
    <location>
        <begin position="36"/>
        <end position="63"/>
    </location>
</feature>
<organism evidence="3 4">
    <name type="scientific">Candidatus Vogelbacteria bacterium RIFOXYD1_FULL_51_18</name>
    <dbReference type="NCBI Taxonomy" id="1802440"/>
    <lineage>
        <taxon>Bacteria</taxon>
        <taxon>Candidatus Vogeliibacteriota</taxon>
    </lineage>
</organism>
<dbReference type="Gene3D" id="3.30.70.60">
    <property type="match status" value="1"/>
</dbReference>
<accession>A0A1G2QJI3</accession>
<evidence type="ECO:0000313" key="3">
    <source>
        <dbReference type="EMBL" id="OHA60760.1"/>
    </source>
</evidence>
<evidence type="ECO:0000256" key="1">
    <source>
        <dbReference type="SAM" id="Coils"/>
    </source>
</evidence>
<keyword evidence="2" id="KW-0472">Membrane</keyword>
<reference evidence="3 4" key="1">
    <citation type="journal article" date="2016" name="Nat. Commun.">
        <title>Thousands of microbial genomes shed light on interconnected biogeochemical processes in an aquifer system.</title>
        <authorList>
            <person name="Anantharaman K."/>
            <person name="Brown C.T."/>
            <person name="Hug L.A."/>
            <person name="Sharon I."/>
            <person name="Castelle C.J."/>
            <person name="Probst A.J."/>
            <person name="Thomas B.C."/>
            <person name="Singh A."/>
            <person name="Wilkins M.J."/>
            <person name="Karaoz U."/>
            <person name="Brodie E.L."/>
            <person name="Williams K.H."/>
            <person name="Hubbard S.S."/>
            <person name="Banfield J.F."/>
        </authorList>
    </citation>
    <scope>NUCLEOTIDE SEQUENCE [LARGE SCALE GENOMIC DNA]</scope>
</reference>
<dbReference type="EMBL" id="MHTL01000009">
    <property type="protein sequence ID" value="OHA60760.1"/>
    <property type="molecule type" value="Genomic_DNA"/>
</dbReference>
<evidence type="ECO:0008006" key="5">
    <source>
        <dbReference type="Google" id="ProtNLM"/>
    </source>
</evidence>
<keyword evidence="2" id="KW-1133">Transmembrane helix</keyword>
<sequence>MKVQLTLKSSLAISALTLLCVWGALFYFVVLKARTISEVTQELKRLEHEGLSAENMRESIEQNPASHARVDSYFIASSSLITFIEEVETITSRAGITASIDTLTPDGKAKTVLLSVTIRGSYTALQRFISALEASPRLIRIDSVTLARGVGTKGADWGAKITGTMYAYAGD</sequence>
<dbReference type="InterPro" id="IPR034756">
    <property type="entry name" value="T2SSM_b"/>
</dbReference>
<comment type="caution">
    <text evidence="3">The sequence shown here is derived from an EMBL/GenBank/DDBJ whole genome shotgun (WGS) entry which is preliminary data.</text>
</comment>
<keyword evidence="2" id="KW-0812">Transmembrane</keyword>
<dbReference type="AlphaFoldDB" id="A0A1G2QJI3"/>
<evidence type="ECO:0000313" key="4">
    <source>
        <dbReference type="Proteomes" id="UP000177090"/>
    </source>
</evidence>
<dbReference type="Proteomes" id="UP000177090">
    <property type="component" value="Unassembled WGS sequence"/>
</dbReference>
<name>A0A1G2QJI3_9BACT</name>
<dbReference type="STRING" id="1802440.A2569_03250"/>
<keyword evidence="1" id="KW-0175">Coiled coil</keyword>